<comment type="caution">
    <text evidence="2">The sequence shown here is derived from an EMBL/GenBank/DDBJ whole genome shotgun (WGS) entry which is preliminary data.</text>
</comment>
<keyword evidence="1" id="KW-0812">Transmembrane</keyword>
<keyword evidence="1" id="KW-0472">Membrane</keyword>
<feature type="transmembrane region" description="Helical" evidence="1">
    <location>
        <begin position="33"/>
        <end position="56"/>
    </location>
</feature>
<dbReference type="AlphaFoldDB" id="A0A397SYB7"/>
<proteinExistence type="predicted"/>
<reference evidence="2 3" key="1">
    <citation type="submission" date="2018-06" db="EMBL/GenBank/DDBJ databases">
        <title>Comparative genomics reveals the genomic features of Rhizophagus irregularis, R. cerebriforme, R. diaphanum and Gigaspora rosea, and their symbiotic lifestyle signature.</title>
        <authorList>
            <person name="Morin E."/>
            <person name="San Clemente H."/>
            <person name="Chen E.C.H."/>
            <person name="De La Providencia I."/>
            <person name="Hainaut M."/>
            <person name="Kuo A."/>
            <person name="Kohler A."/>
            <person name="Murat C."/>
            <person name="Tang N."/>
            <person name="Roy S."/>
            <person name="Loubradou J."/>
            <person name="Henrissat B."/>
            <person name="Grigoriev I.V."/>
            <person name="Corradi N."/>
            <person name="Roux C."/>
            <person name="Martin F.M."/>
        </authorList>
    </citation>
    <scope>NUCLEOTIDE SEQUENCE [LARGE SCALE GENOMIC DNA]</scope>
    <source>
        <strain evidence="2 3">DAOM 227022</strain>
    </source>
</reference>
<accession>A0A397SYB7</accession>
<evidence type="ECO:0000256" key="1">
    <source>
        <dbReference type="SAM" id="Phobius"/>
    </source>
</evidence>
<sequence length="58" mass="7011">MILHYPFCFSSWYFIFHHPISFYIIFFTSTLSFIIPLLSFHFSSLLPFFIILLISFPL</sequence>
<keyword evidence="3" id="KW-1185">Reference proteome</keyword>
<organism evidence="2 3">
    <name type="scientific">Glomus cerebriforme</name>
    <dbReference type="NCBI Taxonomy" id="658196"/>
    <lineage>
        <taxon>Eukaryota</taxon>
        <taxon>Fungi</taxon>
        <taxon>Fungi incertae sedis</taxon>
        <taxon>Mucoromycota</taxon>
        <taxon>Glomeromycotina</taxon>
        <taxon>Glomeromycetes</taxon>
        <taxon>Glomerales</taxon>
        <taxon>Glomeraceae</taxon>
        <taxon>Glomus</taxon>
    </lineage>
</organism>
<gene>
    <name evidence="2" type="ORF">C1645_773932</name>
</gene>
<keyword evidence="1" id="KW-1133">Transmembrane helix</keyword>
<feature type="transmembrane region" description="Helical" evidence="1">
    <location>
        <begin position="7"/>
        <end position="27"/>
    </location>
</feature>
<dbReference type="Proteomes" id="UP000265703">
    <property type="component" value="Unassembled WGS sequence"/>
</dbReference>
<name>A0A397SYB7_9GLOM</name>
<dbReference type="EMBL" id="QKYT01000245">
    <property type="protein sequence ID" value="RIA88827.1"/>
    <property type="molecule type" value="Genomic_DNA"/>
</dbReference>
<evidence type="ECO:0000313" key="2">
    <source>
        <dbReference type="EMBL" id="RIA88827.1"/>
    </source>
</evidence>
<evidence type="ECO:0000313" key="3">
    <source>
        <dbReference type="Proteomes" id="UP000265703"/>
    </source>
</evidence>
<protein>
    <submittedName>
        <fullName evidence="2">Uncharacterized protein</fullName>
    </submittedName>
</protein>